<organism evidence="1 2">
    <name type="scientific">Mycobacterium heckeshornense</name>
    <dbReference type="NCBI Taxonomy" id="110505"/>
    <lineage>
        <taxon>Bacteria</taxon>
        <taxon>Bacillati</taxon>
        <taxon>Actinomycetota</taxon>
        <taxon>Actinomycetes</taxon>
        <taxon>Mycobacteriales</taxon>
        <taxon>Mycobacteriaceae</taxon>
        <taxon>Mycobacterium</taxon>
    </lineage>
</organism>
<dbReference type="Proteomes" id="UP000595446">
    <property type="component" value="Chromosome"/>
</dbReference>
<accession>A0A7R7GWL3</accession>
<dbReference type="EMBL" id="AP024237">
    <property type="protein sequence ID" value="BCO37433.1"/>
    <property type="molecule type" value="Genomic_DNA"/>
</dbReference>
<evidence type="ECO:0000313" key="2">
    <source>
        <dbReference type="Proteomes" id="UP000595446"/>
    </source>
</evidence>
<dbReference type="AlphaFoldDB" id="A0A7R7GWL3"/>
<name>A0A7R7GWL3_9MYCO</name>
<gene>
    <name evidence="1" type="ORF">MHEC_38660</name>
</gene>
<evidence type="ECO:0000313" key="1">
    <source>
        <dbReference type="EMBL" id="BCO37433.1"/>
    </source>
</evidence>
<reference evidence="1 2" key="1">
    <citation type="submission" date="2020-12" db="EMBL/GenBank/DDBJ databases">
        <title>Complete genome sequence of Mycobacterium heckeshornense JCM 15655T, closely related to a pathogenic non-tuberculous mycobacterial species Mycobacterium xenopi.</title>
        <authorList>
            <person name="Yoshida M."/>
            <person name="Fukano H."/>
            <person name="Asakura T."/>
            <person name="Suzuki M."/>
            <person name="Hoshino Y."/>
        </authorList>
    </citation>
    <scope>NUCLEOTIDE SEQUENCE [LARGE SCALE GENOMIC DNA]</scope>
    <source>
        <strain evidence="1 2">JCM 15655</strain>
    </source>
</reference>
<proteinExistence type="predicted"/>
<keyword evidence="2" id="KW-1185">Reference proteome</keyword>
<sequence length="72" mass="7907">MFVFANIIFQTMSGRLIADDTYSKPEQKHRAAVPGGDSLGTPDEALIRKVCVQLSQLRASYHIIDVSGTEPD</sequence>
<protein>
    <submittedName>
        <fullName evidence="1">Uncharacterized protein</fullName>
    </submittedName>
</protein>